<evidence type="ECO:0000259" key="1">
    <source>
        <dbReference type="Pfam" id="PF09995"/>
    </source>
</evidence>
<dbReference type="Proteomes" id="UP000697995">
    <property type="component" value="Unassembled WGS sequence"/>
</dbReference>
<evidence type="ECO:0000313" key="3">
    <source>
        <dbReference type="Proteomes" id="UP000697995"/>
    </source>
</evidence>
<dbReference type="RefSeq" id="WP_133218590.1">
    <property type="nucleotide sequence ID" value="NZ_NRSG01000018.1"/>
</dbReference>
<keyword evidence="3" id="KW-1185">Reference proteome</keyword>
<name>A0ABS1CSL6_9PROT</name>
<proteinExistence type="predicted"/>
<sequence length="297" mass="32027">MEAALAALRDAAPDPAAGLFGPASLLWRVDREAAVFLGAGRALLLQLAHPWVAAGVAEHSTTLADPVGRFHRTFGTTYALVFGDAAQALAAARALHRRHGAVRGTLPGGAAYRANDTAALRWVWATLTDTALLAHDLLLPALPPAGRDAYYADSLRFAALFGLPPALLPADWGAFQREMVAVQATLSVTPAGRHVAHRVLSGAGRPWLRAPRWYRAVTASLLPPHLREGFGLDWDPAAERRAARVLTRLRRLYPLLPARLRQVGPAQEAMARLRGRQPDALTRALNRAWIGRPRLGA</sequence>
<gene>
    <name evidence="2" type="ORF">CKO45_04340</name>
</gene>
<accession>A0ABS1CSL6</accession>
<reference evidence="2 3" key="1">
    <citation type="journal article" date="2020" name="Microorganisms">
        <title>Osmotic Adaptation and Compatible Solute Biosynthesis of Phototrophic Bacteria as Revealed from Genome Analyses.</title>
        <authorList>
            <person name="Imhoff J.F."/>
            <person name="Rahn T."/>
            <person name="Kunzel S."/>
            <person name="Keller A."/>
            <person name="Neulinger S.C."/>
        </authorList>
    </citation>
    <scope>NUCLEOTIDE SEQUENCE [LARGE SCALE GENOMIC DNA]</scope>
    <source>
        <strain evidence="2 3">DSM 15382</strain>
    </source>
</reference>
<dbReference type="PANTHER" id="PTHR36151:SF3">
    <property type="entry name" value="ER-BOUND OXYGENASE MPAB_MPAB'_RUBBER OXYGENASE CATALYTIC DOMAIN-CONTAINING PROTEIN"/>
    <property type="match status" value="1"/>
</dbReference>
<comment type="caution">
    <text evidence="2">The sequence shown here is derived from an EMBL/GenBank/DDBJ whole genome shotgun (WGS) entry which is preliminary data.</text>
</comment>
<protein>
    <recommendedName>
        <fullName evidence="1">ER-bound oxygenase mpaB/mpaB'/Rubber oxygenase catalytic domain-containing protein</fullName>
    </recommendedName>
</protein>
<dbReference type="EMBL" id="NRSG01000018">
    <property type="protein sequence ID" value="MBK1657458.1"/>
    <property type="molecule type" value="Genomic_DNA"/>
</dbReference>
<organism evidence="2 3">
    <name type="scientific">Paracraurococcus ruber</name>
    <dbReference type="NCBI Taxonomy" id="77675"/>
    <lineage>
        <taxon>Bacteria</taxon>
        <taxon>Pseudomonadati</taxon>
        <taxon>Pseudomonadota</taxon>
        <taxon>Alphaproteobacteria</taxon>
        <taxon>Acetobacterales</taxon>
        <taxon>Roseomonadaceae</taxon>
        <taxon>Paracraurococcus</taxon>
    </lineage>
</organism>
<dbReference type="Pfam" id="PF09995">
    <property type="entry name" value="MPAB_Lcp_cat"/>
    <property type="match status" value="1"/>
</dbReference>
<evidence type="ECO:0000313" key="2">
    <source>
        <dbReference type="EMBL" id="MBK1657458.1"/>
    </source>
</evidence>
<dbReference type="PANTHER" id="PTHR36151">
    <property type="entry name" value="BLR2777 PROTEIN"/>
    <property type="match status" value="1"/>
</dbReference>
<feature type="domain" description="ER-bound oxygenase mpaB/mpaB'/Rubber oxygenase catalytic" evidence="1">
    <location>
        <begin position="27"/>
        <end position="249"/>
    </location>
</feature>
<dbReference type="InterPro" id="IPR018713">
    <property type="entry name" value="MPAB/Lcp_cat_dom"/>
</dbReference>